<evidence type="ECO:0000313" key="3">
    <source>
        <dbReference type="Proteomes" id="UP000306985"/>
    </source>
</evidence>
<reference evidence="2 3" key="1">
    <citation type="submission" date="2019-05" db="EMBL/GenBank/DDBJ databases">
        <title>Nakamurella sp. N5BH11, whole genome shotgun sequence.</title>
        <authorList>
            <person name="Tuo L."/>
        </authorList>
    </citation>
    <scope>NUCLEOTIDE SEQUENCE [LARGE SCALE GENOMIC DNA]</scope>
    <source>
        <strain evidence="2 3">N5BH11</strain>
    </source>
</reference>
<name>A0A4U6QN60_9ACTN</name>
<evidence type="ECO:0000259" key="1">
    <source>
        <dbReference type="Pfam" id="PF00144"/>
    </source>
</evidence>
<dbReference type="PANTHER" id="PTHR43283">
    <property type="entry name" value="BETA-LACTAMASE-RELATED"/>
    <property type="match status" value="1"/>
</dbReference>
<dbReference type="Pfam" id="PF00144">
    <property type="entry name" value="Beta-lactamase"/>
    <property type="match status" value="1"/>
</dbReference>
<feature type="domain" description="Beta-lactamase-related" evidence="1">
    <location>
        <begin position="33"/>
        <end position="298"/>
    </location>
</feature>
<dbReference type="PANTHER" id="PTHR43283:SF7">
    <property type="entry name" value="BETA-LACTAMASE-RELATED DOMAIN-CONTAINING PROTEIN"/>
    <property type="match status" value="1"/>
</dbReference>
<sequence>MPRTSPRSAGVASGGIERFLNVLESEPGIDPHSVMLLRGGSVVAEGWWAPYTPERVHLLYSLSKTFTSTAAGFAVAEGLFDLDDRLIDHFPEFADEITGPRSRAMRIRDALAMATGHHVDMIQTAVHTDPAEPVRGLLLHEPESDPGTWFTYNQLGTYSVAAILQKRAGCTLTEYLRPRLFDPLGIGPVGWQQYPDGRNIGFSGLHATTEAIAKLGLLHLRDGVWEGRQLLPAGWAEQVRERRVDSSREPNPDWAQGYGYQVWMARHGYRGDGAYGQFCVILPEQDVVLAATMATADMQQVLDAAWEHLLPALTDGPLDDAAAAVADDALGQRLAGLALAGSAGDPVPADWAGTYSGDGLTVAVTASGDQVTATIDDGTVEFTVPVGSGTRWEVVDPSTDDHTAHPPVAASGGLVGAGNWGMVAGQRVDADPTLRIDVLFLESPHRLVVEVSRSGRRAGVTAAWGTEPLRLTEEAFLSQGAPRPLG</sequence>
<dbReference type="EMBL" id="SZZH01000001">
    <property type="protein sequence ID" value="TKV62053.1"/>
    <property type="molecule type" value="Genomic_DNA"/>
</dbReference>
<organism evidence="2 3">
    <name type="scientific">Nakamurella flava</name>
    <dbReference type="NCBI Taxonomy" id="2576308"/>
    <lineage>
        <taxon>Bacteria</taxon>
        <taxon>Bacillati</taxon>
        <taxon>Actinomycetota</taxon>
        <taxon>Actinomycetes</taxon>
        <taxon>Nakamurellales</taxon>
        <taxon>Nakamurellaceae</taxon>
        <taxon>Nakamurella</taxon>
    </lineage>
</organism>
<proteinExistence type="predicted"/>
<dbReference type="InterPro" id="IPR001466">
    <property type="entry name" value="Beta-lactam-related"/>
</dbReference>
<keyword evidence="3" id="KW-1185">Reference proteome</keyword>
<protein>
    <submittedName>
        <fullName evidence="2">Beta-lactamase family protein</fullName>
    </submittedName>
</protein>
<dbReference type="SUPFAM" id="SSF56601">
    <property type="entry name" value="beta-lactamase/transpeptidase-like"/>
    <property type="match status" value="1"/>
</dbReference>
<dbReference type="InterPro" id="IPR050789">
    <property type="entry name" value="Diverse_Enzym_Activities"/>
</dbReference>
<dbReference type="Gene3D" id="3.40.710.10">
    <property type="entry name" value="DD-peptidase/beta-lactamase superfamily"/>
    <property type="match status" value="1"/>
</dbReference>
<evidence type="ECO:0000313" key="2">
    <source>
        <dbReference type="EMBL" id="TKV62053.1"/>
    </source>
</evidence>
<comment type="caution">
    <text evidence="2">The sequence shown here is derived from an EMBL/GenBank/DDBJ whole genome shotgun (WGS) entry which is preliminary data.</text>
</comment>
<accession>A0A4U6QN60</accession>
<dbReference type="Proteomes" id="UP000306985">
    <property type="component" value="Unassembled WGS sequence"/>
</dbReference>
<dbReference type="AlphaFoldDB" id="A0A4U6QN60"/>
<dbReference type="OrthoDB" id="9773047at2"/>
<dbReference type="InterPro" id="IPR012338">
    <property type="entry name" value="Beta-lactam/transpept-like"/>
</dbReference>
<gene>
    <name evidence="2" type="ORF">FDO65_00890</name>
</gene>